<evidence type="ECO:0000259" key="6">
    <source>
        <dbReference type="Pfam" id="PF00441"/>
    </source>
</evidence>
<dbReference type="SUPFAM" id="SSF47203">
    <property type="entry name" value="Acyl-CoA dehydrogenase C-terminal domain-like"/>
    <property type="match status" value="1"/>
</dbReference>
<dbReference type="InterPro" id="IPR013786">
    <property type="entry name" value="AcylCoA_DH/ox_N"/>
</dbReference>
<dbReference type="InterPro" id="IPR037069">
    <property type="entry name" value="AcylCoA_DH/ox_N_sf"/>
</dbReference>
<dbReference type="Pfam" id="PF02771">
    <property type="entry name" value="Acyl-CoA_dh_N"/>
    <property type="match status" value="1"/>
</dbReference>
<organism evidence="8 9">
    <name type="scientific">Pacificimonas flava</name>
    <dbReference type="NCBI Taxonomy" id="1234595"/>
    <lineage>
        <taxon>Bacteria</taxon>
        <taxon>Pseudomonadati</taxon>
        <taxon>Pseudomonadota</taxon>
        <taxon>Alphaproteobacteria</taxon>
        <taxon>Sphingomonadales</taxon>
        <taxon>Sphingosinicellaceae</taxon>
        <taxon>Pacificimonas</taxon>
    </lineage>
</organism>
<evidence type="ECO:0000256" key="5">
    <source>
        <dbReference type="ARBA" id="ARBA00023002"/>
    </source>
</evidence>
<dbReference type="InterPro" id="IPR046373">
    <property type="entry name" value="Acyl-CoA_Oxase/DH_mid-dom_sf"/>
</dbReference>
<dbReference type="Gene3D" id="1.20.140.10">
    <property type="entry name" value="Butyryl-CoA Dehydrogenase, subunit A, domain 3"/>
    <property type="match status" value="1"/>
</dbReference>
<feature type="domain" description="Acyl-CoA dehydrogenase/oxidase C-terminal" evidence="6">
    <location>
        <begin position="219"/>
        <end position="349"/>
    </location>
</feature>
<comment type="cofactor">
    <cofactor evidence="1">
        <name>FAD</name>
        <dbReference type="ChEBI" id="CHEBI:57692"/>
    </cofactor>
</comment>
<comment type="caution">
    <text evidence="8">The sequence shown here is derived from an EMBL/GenBank/DDBJ whole genome shotgun (WGS) entry which is preliminary data.</text>
</comment>
<evidence type="ECO:0000256" key="4">
    <source>
        <dbReference type="ARBA" id="ARBA00022827"/>
    </source>
</evidence>
<dbReference type="InterPro" id="IPR036250">
    <property type="entry name" value="AcylCo_DH-like_C"/>
</dbReference>
<dbReference type="PANTHER" id="PTHR43884:SF20">
    <property type="entry name" value="ACYL-COA DEHYDROGENASE FADE28"/>
    <property type="match status" value="1"/>
</dbReference>
<evidence type="ECO:0000256" key="1">
    <source>
        <dbReference type="ARBA" id="ARBA00001974"/>
    </source>
</evidence>
<feature type="domain" description="Acyl-CoA dehydrogenase/oxidase N-terminal" evidence="7">
    <location>
        <begin position="6"/>
        <end position="117"/>
    </location>
</feature>
<evidence type="ECO:0000256" key="2">
    <source>
        <dbReference type="ARBA" id="ARBA00009347"/>
    </source>
</evidence>
<dbReference type="OrthoDB" id="7328575at2"/>
<dbReference type="EMBL" id="NFZT01000001">
    <property type="protein sequence ID" value="OWV33083.1"/>
    <property type="molecule type" value="Genomic_DNA"/>
</dbReference>
<gene>
    <name evidence="8" type="ORF">B5C34_06140</name>
</gene>
<dbReference type="InterPro" id="IPR009075">
    <property type="entry name" value="AcylCo_DH/oxidase_C"/>
</dbReference>
<dbReference type="SUPFAM" id="SSF56645">
    <property type="entry name" value="Acyl-CoA dehydrogenase NM domain-like"/>
    <property type="match status" value="1"/>
</dbReference>
<name>A0A219B4K9_9SPHN</name>
<dbReference type="CDD" id="cd00567">
    <property type="entry name" value="ACAD"/>
    <property type="match status" value="1"/>
</dbReference>
<keyword evidence="9" id="KW-1185">Reference proteome</keyword>
<sequence length="368" mass="39394">MNFDFSDDARTLQDQARRVFDETAGPDAARAVMNDPDKHYDEAIWKQAVELGLTAIRVPEEHGGVGLGAEEACLIAEEIGRGLVPAPLISTMLFTEALLIAGSAEQQAKWLPGVADGSVIGCFGWGEGASQLPSSMPDTRMAKGGLTGTKSPVADAPIANAAVVSYAGEDGPALALVDLSRDDARVTVVETLDLVRPHGTIELKGVEAEPLGTSADYQDFLDRAAVLLSFEALGTQDAAMRMAVDYAKERVAFGQRIGRYQGVKHNAADMYVKGELARAHAMHGAWAFQAGSPELRQAAAAARTASLDAVTYTAEENVQMHGGIGYTWESNCQFYYRRARAISAMLGSRGFWSDRLVRSLENRNAEAA</sequence>
<keyword evidence="5" id="KW-0560">Oxidoreductase</keyword>
<dbReference type="Gene3D" id="2.40.110.10">
    <property type="entry name" value="Butyryl-CoA Dehydrogenase, subunit A, domain 2"/>
    <property type="match status" value="1"/>
</dbReference>
<dbReference type="Proteomes" id="UP000198462">
    <property type="component" value="Unassembled WGS sequence"/>
</dbReference>
<dbReference type="STRING" id="1234595.C725_0598"/>
<dbReference type="Gene3D" id="1.10.540.10">
    <property type="entry name" value="Acyl-CoA dehydrogenase/oxidase, N-terminal domain"/>
    <property type="match status" value="1"/>
</dbReference>
<proteinExistence type="inferred from homology"/>
<evidence type="ECO:0000256" key="3">
    <source>
        <dbReference type="ARBA" id="ARBA00022630"/>
    </source>
</evidence>
<dbReference type="AlphaFoldDB" id="A0A219B4K9"/>
<dbReference type="GO" id="GO:0050660">
    <property type="term" value="F:flavin adenine dinucleotide binding"/>
    <property type="evidence" value="ECO:0007669"/>
    <property type="project" value="InterPro"/>
</dbReference>
<evidence type="ECO:0000313" key="8">
    <source>
        <dbReference type="EMBL" id="OWV33083.1"/>
    </source>
</evidence>
<dbReference type="RefSeq" id="WP_088711871.1">
    <property type="nucleotide sequence ID" value="NZ_NFZT01000001.1"/>
</dbReference>
<dbReference type="Pfam" id="PF00441">
    <property type="entry name" value="Acyl-CoA_dh_1"/>
    <property type="match status" value="1"/>
</dbReference>
<reference evidence="9" key="1">
    <citation type="submission" date="2017-05" db="EMBL/GenBank/DDBJ databases">
        <authorList>
            <person name="Lin X."/>
        </authorList>
    </citation>
    <scope>NUCLEOTIDE SEQUENCE [LARGE SCALE GENOMIC DNA]</scope>
    <source>
        <strain evidence="9">JLT2012</strain>
    </source>
</reference>
<comment type="similarity">
    <text evidence="2">Belongs to the acyl-CoA dehydrogenase family.</text>
</comment>
<accession>A0A219B4K9</accession>
<dbReference type="PANTHER" id="PTHR43884">
    <property type="entry name" value="ACYL-COA DEHYDROGENASE"/>
    <property type="match status" value="1"/>
</dbReference>
<evidence type="ECO:0000313" key="9">
    <source>
        <dbReference type="Proteomes" id="UP000198462"/>
    </source>
</evidence>
<evidence type="ECO:0000259" key="7">
    <source>
        <dbReference type="Pfam" id="PF02771"/>
    </source>
</evidence>
<dbReference type="InterPro" id="IPR009100">
    <property type="entry name" value="AcylCoA_DH/oxidase_NM_dom_sf"/>
</dbReference>
<dbReference type="GO" id="GO:0003995">
    <property type="term" value="F:acyl-CoA dehydrogenase activity"/>
    <property type="evidence" value="ECO:0007669"/>
    <property type="project" value="TreeGrafter"/>
</dbReference>
<keyword evidence="3" id="KW-0285">Flavoprotein</keyword>
<protein>
    <submittedName>
        <fullName evidence="8">Acyl-CoA dehydrogenase</fullName>
    </submittedName>
</protein>
<keyword evidence="4" id="KW-0274">FAD</keyword>